<dbReference type="Gene3D" id="3.30.470.10">
    <property type="match status" value="1"/>
</dbReference>
<comment type="catalytic activity">
    <reaction evidence="9">
        <text>L-valine + 2-oxoglutarate = 3-methyl-2-oxobutanoate + L-glutamate</text>
        <dbReference type="Rhea" id="RHEA:24813"/>
        <dbReference type="ChEBI" id="CHEBI:11851"/>
        <dbReference type="ChEBI" id="CHEBI:16810"/>
        <dbReference type="ChEBI" id="CHEBI:29985"/>
        <dbReference type="ChEBI" id="CHEBI:57762"/>
        <dbReference type="EC" id="2.6.1.42"/>
    </reaction>
</comment>
<protein>
    <recommendedName>
        <fullName evidence="7">branched-chain-amino-acid transaminase</fullName>
        <ecNumber evidence="7">2.6.1.42</ecNumber>
    </recommendedName>
</protein>
<dbReference type="InterPro" id="IPR050571">
    <property type="entry name" value="Class-IV_PLP-Dep_Aminotrnsfr"/>
</dbReference>
<comment type="pathway">
    <text evidence="4">Amino-acid biosynthesis; L-valine biosynthesis; L-valine from pyruvate: step 4/4.</text>
</comment>
<evidence type="ECO:0000256" key="7">
    <source>
        <dbReference type="ARBA" id="ARBA00013053"/>
    </source>
</evidence>
<evidence type="ECO:0000256" key="6">
    <source>
        <dbReference type="ARBA" id="ARBA00009320"/>
    </source>
</evidence>
<comment type="catalytic activity">
    <reaction evidence="11">
        <text>L-leucine + 2-oxoglutarate = 4-methyl-2-oxopentanoate + L-glutamate</text>
        <dbReference type="Rhea" id="RHEA:18321"/>
        <dbReference type="ChEBI" id="CHEBI:16810"/>
        <dbReference type="ChEBI" id="CHEBI:17865"/>
        <dbReference type="ChEBI" id="CHEBI:29985"/>
        <dbReference type="ChEBI" id="CHEBI:57427"/>
        <dbReference type="EC" id="2.6.1.42"/>
    </reaction>
</comment>
<keyword evidence="15" id="KW-1185">Reference proteome</keyword>
<comment type="function">
    <text evidence="2">Acts on leucine, isoleucine and valine.</text>
</comment>
<dbReference type="InterPro" id="IPR018300">
    <property type="entry name" value="Aminotrans_IV_CS"/>
</dbReference>
<comment type="caution">
    <text evidence="14">The sequence shown here is derived from an EMBL/GenBank/DDBJ whole genome shotgun (WGS) entry which is preliminary data.</text>
</comment>
<dbReference type="InterPro" id="IPR043131">
    <property type="entry name" value="BCAT-like_N"/>
</dbReference>
<dbReference type="GO" id="GO:0008483">
    <property type="term" value="F:transaminase activity"/>
    <property type="evidence" value="ECO:0007669"/>
    <property type="project" value="UniProtKB-KW"/>
</dbReference>
<evidence type="ECO:0000256" key="5">
    <source>
        <dbReference type="ARBA" id="ARBA00005072"/>
    </source>
</evidence>
<evidence type="ECO:0000256" key="9">
    <source>
        <dbReference type="ARBA" id="ARBA00048212"/>
    </source>
</evidence>
<dbReference type="InterPro" id="IPR043132">
    <property type="entry name" value="BCAT-like_C"/>
</dbReference>
<dbReference type="SUPFAM" id="SSF56752">
    <property type="entry name" value="D-aminoacid aminotransferase-like PLP-dependent enzymes"/>
    <property type="match status" value="1"/>
</dbReference>
<evidence type="ECO:0000256" key="11">
    <source>
        <dbReference type="ARBA" id="ARBA00049229"/>
    </source>
</evidence>
<accession>A0ABS9D1S7</accession>
<keyword evidence="14" id="KW-0808">Transferase</keyword>
<name>A0ABS9D1S7_9ALTE</name>
<gene>
    <name evidence="14" type="ORF">L0668_01990</name>
</gene>
<evidence type="ECO:0000256" key="12">
    <source>
        <dbReference type="RuleBase" id="RU004106"/>
    </source>
</evidence>
<comment type="similarity">
    <text evidence="6 12">Belongs to the class-IV pyridoxal-phosphate-dependent aminotransferase family.</text>
</comment>
<evidence type="ECO:0000256" key="3">
    <source>
        <dbReference type="ARBA" id="ARBA00004824"/>
    </source>
</evidence>
<proteinExistence type="inferred from homology"/>
<dbReference type="InterPro" id="IPR036038">
    <property type="entry name" value="Aminotransferase-like"/>
</dbReference>
<evidence type="ECO:0000256" key="4">
    <source>
        <dbReference type="ARBA" id="ARBA00004931"/>
    </source>
</evidence>
<evidence type="ECO:0000313" key="14">
    <source>
        <dbReference type="EMBL" id="MCF2946861.1"/>
    </source>
</evidence>
<evidence type="ECO:0000256" key="13">
    <source>
        <dbReference type="RuleBase" id="RU004516"/>
    </source>
</evidence>
<dbReference type="PANTHER" id="PTHR42743">
    <property type="entry name" value="AMINO-ACID AMINOTRANSFERASE"/>
    <property type="match status" value="1"/>
</dbReference>
<dbReference type="EMBL" id="JAKGAS010000001">
    <property type="protein sequence ID" value="MCF2946861.1"/>
    <property type="molecule type" value="Genomic_DNA"/>
</dbReference>
<dbReference type="Pfam" id="PF01063">
    <property type="entry name" value="Aminotran_4"/>
    <property type="match status" value="1"/>
</dbReference>
<evidence type="ECO:0000256" key="2">
    <source>
        <dbReference type="ARBA" id="ARBA00003109"/>
    </source>
</evidence>
<evidence type="ECO:0000256" key="1">
    <source>
        <dbReference type="ARBA" id="ARBA00001933"/>
    </source>
</evidence>
<evidence type="ECO:0000256" key="10">
    <source>
        <dbReference type="ARBA" id="ARBA00048798"/>
    </source>
</evidence>
<comment type="pathway">
    <text evidence="5">Amino-acid biosynthesis; L-leucine biosynthesis; L-leucine from 3-methyl-2-oxobutanoate: step 4/4.</text>
</comment>
<comment type="cofactor">
    <cofactor evidence="1 13">
        <name>pyridoxal 5'-phosphate</name>
        <dbReference type="ChEBI" id="CHEBI:597326"/>
    </cofactor>
</comment>
<comment type="pathway">
    <text evidence="3">Amino-acid biosynthesis; L-isoleucine biosynthesis; L-isoleucine from 2-oxobutanoate: step 4/4.</text>
</comment>
<comment type="catalytic activity">
    <reaction evidence="10">
        <text>L-isoleucine + 2-oxoglutarate = (S)-3-methyl-2-oxopentanoate + L-glutamate</text>
        <dbReference type="Rhea" id="RHEA:24801"/>
        <dbReference type="ChEBI" id="CHEBI:16810"/>
        <dbReference type="ChEBI" id="CHEBI:29985"/>
        <dbReference type="ChEBI" id="CHEBI:35146"/>
        <dbReference type="ChEBI" id="CHEBI:58045"/>
        <dbReference type="EC" id="2.6.1.42"/>
    </reaction>
</comment>
<dbReference type="RefSeq" id="WP_235310380.1">
    <property type="nucleotide sequence ID" value="NZ_JAKGAS010000001.1"/>
</dbReference>
<sequence>MRANSDIVFLNGDYLPMNEAKISPMDRGFLFGDGIYEMVPSYGGQLVGLGLHIKRMQNGLKAIGIQLDMGLSEWRDIALNLTKKNGSGNLGVYLHVSRGADVKRFHAFPENIQPTVFAFAFEIPAAPVADKTLTKQFKVNSALDKRWKHCDIKSTSLLGNVMHFQHSQDSGVNETILFNAQNELTEASACNVFVVKGTHIVTPPLDKQLLPGITRFMVLDILRQEPSLSIEERVVTMAEVQNADEIWLTSSSKEIVPVIELDGESVGDGKVGDIWQLAQTLYSKNKFSY</sequence>
<keyword evidence="8 13" id="KW-0663">Pyridoxal phosphate</keyword>
<reference evidence="14 15" key="1">
    <citation type="submission" date="2022-01" db="EMBL/GenBank/DDBJ databases">
        <title>Paraglaciecola sp. G1-23.</title>
        <authorList>
            <person name="Jin M.S."/>
            <person name="Han D.M."/>
            <person name="Kim H.M."/>
            <person name="Jeon C.O."/>
        </authorList>
    </citation>
    <scope>NUCLEOTIDE SEQUENCE [LARGE SCALE GENOMIC DNA]</scope>
    <source>
        <strain evidence="14 15">G1-23</strain>
    </source>
</reference>
<dbReference type="PROSITE" id="PS00770">
    <property type="entry name" value="AA_TRANSFER_CLASS_4"/>
    <property type="match status" value="1"/>
</dbReference>
<dbReference type="InterPro" id="IPR001544">
    <property type="entry name" value="Aminotrans_IV"/>
</dbReference>
<dbReference type="Gene3D" id="3.20.10.10">
    <property type="entry name" value="D-amino Acid Aminotransferase, subunit A, domain 2"/>
    <property type="match status" value="1"/>
</dbReference>
<organism evidence="14 15">
    <name type="scientific">Paraglaciecola algarum</name>
    <dbReference type="NCBI Taxonomy" id="3050085"/>
    <lineage>
        <taxon>Bacteria</taxon>
        <taxon>Pseudomonadati</taxon>
        <taxon>Pseudomonadota</taxon>
        <taxon>Gammaproteobacteria</taxon>
        <taxon>Alteromonadales</taxon>
        <taxon>Alteromonadaceae</taxon>
        <taxon>Paraglaciecola</taxon>
    </lineage>
</organism>
<dbReference type="Proteomes" id="UP001521137">
    <property type="component" value="Unassembled WGS sequence"/>
</dbReference>
<evidence type="ECO:0000256" key="8">
    <source>
        <dbReference type="ARBA" id="ARBA00022898"/>
    </source>
</evidence>
<dbReference type="PANTHER" id="PTHR42743:SF11">
    <property type="entry name" value="AMINODEOXYCHORISMATE LYASE"/>
    <property type="match status" value="1"/>
</dbReference>
<dbReference type="EC" id="2.6.1.42" evidence="7"/>
<evidence type="ECO:0000313" key="15">
    <source>
        <dbReference type="Proteomes" id="UP001521137"/>
    </source>
</evidence>
<keyword evidence="14" id="KW-0032">Aminotransferase</keyword>